<evidence type="ECO:0000313" key="1">
    <source>
        <dbReference type="EMBL" id="SDJ41356.1"/>
    </source>
</evidence>
<keyword evidence="2" id="KW-1185">Reference proteome</keyword>
<reference evidence="2" key="1">
    <citation type="submission" date="2016-10" db="EMBL/GenBank/DDBJ databases">
        <authorList>
            <person name="Varghese N."/>
            <person name="Submissions S."/>
        </authorList>
    </citation>
    <scope>NUCLEOTIDE SEQUENCE [LARGE SCALE GENOMIC DNA]</scope>
    <source>
        <strain evidence="2">DSM 26424</strain>
    </source>
</reference>
<organism evidence="1 2">
    <name type="scientific">Salipiger marinus</name>
    <dbReference type="NCBI Taxonomy" id="555512"/>
    <lineage>
        <taxon>Bacteria</taxon>
        <taxon>Pseudomonadati</taxon>
        <taxon>Pseudomonadota</taxon>
        <taxon>Alphaproteobacteria</taxon>
        <taxon>Rhodobacterales</taxon>
        <taxon>Roseobacteraceae</taxon>
        <taxon>Salipiger</taxon>
    </lineage>
</organism>
<proteinExistence type="predicted"/>
<dbReference type="AlphaFoldDB" id="A0A1G8TID4"/>
<sequence>MTRKSRFLKSVIAASQNAKLTLPWARGTARAAMIARRKPVEAGTRRA</sequence>
<dbReference type="RefSeq" id="WP_165616918.1">
    <property type="nucleotide sequence ID" value="NZ_FNEJ01000030.1"/>
</dbReference>
<evidence type="ECO:0000313" key="2">
    <source>
        <dbReference type="Proteomes" id="UP000199093"/>
    </source>
</evidence>
<dbReference type="STRING" id="555512.SAMN04487993_103031"/>
<accession>A0A1G8TID4</accession>
<name>A0A1G8TID4_9RHOB</name>
<gene>
    <name evidence="1" type="ORF">SAMN04487993_103031</name>
</gene>
<dbReference type="Proteomes" id="UP000199093">
    <property type="component" value="Unassembled WGS sequence"/>
</dbReference>
<dbReference type="EMBL" id="FNEJ01000030">
    <property type="protein sequence ID" value="SDJ41356.1"/>
    <property type="molecule type" value="Genomic_DNA"/>
</dbReference>
<protein>
    <submittedName>
        <fullName evidence="1">Uncharacterized protein</fullName>
    </submittedName>
</protein>